<name>A0A0W8F242_9ZZZZ</name>
<proteinExistence type="predicted"/>
<protein>
    <submittedName>
        <fullName evidence="1">Uncharacterized protein</fullName>
    </submittedName>
</protein>
<reference evidence="1" key="1">
    <citation type="journal article" date="2015" name="Proc. Natl. Acad. Sci. U.S.A.">
        <title>Networks of energetic and metabolic interactions define dynamics in microbial communities.</title>
        <authorList>
            <person name="Embree M."/>
            <person name="Liu J.K."/>
            <person name="Al-Bassam M.M."/>
            <person name="Zengler K."/>
        </authorList>
    </citation>
    <scope>NUCLEOTIDE SEQUENCE</scope>
</reference>
<accession>A0A0W8F242</accession>
<dbReference type="AlphaFoldDB" id="A0A0W8F242"/>
<dbReference type="EMBL" id="LNQE01001602">
    <property type="protein sequence ID" value="KUG14943.1"/>
    <property type="molecule type" value="Genomic_DNA"/>
</dbReference>
<gene>
    <name evidence="1" type="ORF">ASZ90_015411</name>
</gene>
<organism evidence="1">
    <name type="scientific">hydrocarbon metagenome</name>
    <dbReference type="NCBI Taxonomy" id="938273"/>
    <lineage>
        <taxon>unclassified sequences</taxon>
        <taxon>metagenomes</taxon>
        <taxon>ecological metagenomes</taxon>
    </lineage>
</organism>
<evidence type="ECO:0000313" key="1">
    <source>
        <dbReference type="EMBL" id="KUG14943.1"/>
    </source>
</evidence>
<comment type="caution">
    <text evidence="1">The sequence shown here is derived from an EMBL/GenBank/DDBJ whole genome shotgun (WGS) entry which is preliminary data.</text>
</comment>
<sequence>MLHKDQKNGYALEIPDGWSRTSGTFGTLSHHSILFGFIGEKIHYESGDRLSRLTISTGKNIWPGTGFRRAAMYDFLVLHMFLGLKETDITEVVGFRLGNEPNTLYFRYESSYGTGHFISTVREGREYTLRTSVEKGEGEAGRITEIDRIIRSFHFLPFF</sequence>